<dbReference type="AlphaFoldDB" id="A0A0F8A3B7"/>
<dbReference type="EMBL" id="KQ030570">
    <property type="protein sequence ID" value="KJZ71549.1"/>
    <property type="molecule type" value="Genomic_DNA"/>
</dbReference>
<evidence type="ECO:0000313" key="3">
    <source>
        <dbReference type="Proteomes" id="UP000054481"/>
    </source>
</evidence>
<reference evidence="2 3" key="1">
    <citation type="journal article" date="2014" name="Genome Biol. Evol.">
        <title>Comparative genomics and transcriptomics analyses reveal divergent lifestyle features of nematode endoparasitic fungus Hirsutella minnesotensis.</title>
        <authorList>
            <person name="Lai Y."/>
            <person name="Liu K."/>
            <person name="Zhang X."/>
            <person name="Zhang X."/>
            <person name="Li K."/>
            <person name="Wang N."/>
            <person name="Shu C."/>
            <person name="Wu Y."/>
            <person name="Wang C."/>
            <person name="Bushley K.E."/>
            <person name="Xiang M."/>
            <person name="Liu X."/>
        </authorList>
    </citation>
    <scope>NUCLEOTIDE SEQUENCE [LARGE SCALE GENOMIC DNA]</scope>
    <source>
        <strain evidence="2 3">3608</strain>
    </source>
</reference>
<evidence type="ECO:0000256" key="1">
    <source>
        <dbReference type="SAM" id="MobiDB-lite"/>
    </source>
</evidence>
<name>A0A0F8A3B7_9HYPO</name>
<protein>
    <submittedName>
        <fullName evidence="2">Uncharacterized protein</fullName>
    </submittedName>
</protein>
<feature type="region of interest" description="Disordered" evidence="1">
    <location>
        <begin position="708"/>
        <end position="744"/>
    </location>
</feature>
<sequence length="761" mass="86283">MTKKKSRKAATSKAIGANLPLETQLSSLPSSNTGKDLNMETGTITKYDMYASKLRLHEHGFHADVTKKTPEQLMRVAGLMWPRFWMEARPTKEEFLGGIGPRGGEQHTTAFVPRHLTRALLMFREELGGNRQDNTTPNSDADDLLVRLLNTVDIGGVLSGMIFAQGFKAVHSVAMTSTKSWASLSSSAASHTKIWDFMAADFCVDGPAPIFIALTPEYTIGDLKDTNLYDPYGLQTDNSMSAWCAEAMTMETEIYFSISQLHRRLSKPRKTEPRYGPLTDELVAYTKLLTNARHIHGSDQFKSSPPGQVYDPPAYFAANRLRHMLEAIHDRRSAIKVLHFNKTPFFDRRLLAVILRSCPNVEMVGVYDCPLIHFGDVICLLDLIHEINVSRGKKGRPLITAFDFFPRYHKGMPFQDTRADTYGITWGPDSLEVVQRGFFGIVLKAFMKARAMKIDLLFTKGKAFCDFLYSVPNYSLAVATFLDGLYRYADLARPKRGKAKSQNAMRQALYDLLKPVRLGLENVEQDWPKYYRDIMGEYLLFCASCGYEMLQEFFTTLVRRDARPQSRICAGCILRRRLDLEADHLKQDKVEILNNLFPSHSGTEFNREAPLLKGVGSLLRLKSTTSIRPAPPGMVVDNEGNLYQPQYMQPLVRDRKVHFDCLHGLPSLGDVVGSKKRWLTVTNRCHKLDMRTRLIQRLTQEGVNVERLQDVRPRSRADGGMPDHAEERQPRRPLSGQDGEPSHSFRSLVNLETFIYNKGWL</sequence>
<gene>
    <name evidence="2" type="ORF">HIM_09087</name>
</gene>
<keyword evidence="3" id="KW-1185">Reference proteome</keyword>
<accession>A0A0F8A3B7</accession>
<dbReference type="Proteomes" id="UP000054481">
    <property type="component" value="Unassembled WGS sequence"/>
</dbReference>
<dbReference type="OrthoDB" id="5428138at2759"/>
<proteinExistence type="predicted"/>
<feature type="compositionally biased region" description="Basic and acidic residues" evidence="1">
    <location>
        <begin position="708"/>
        <end position="730"/>
    </location>
</feature>
<organism evidence="2 3">
    <name type="scientific">Hirsutella minnesotensis 3608</name>
    <dbReference type="NCBI Taxonomy" id="1043627"/>
    <lineage>
        <taxon>Eukaryota</taxon>
        <taxon>Fungi</taxon>
        <taxon>Dikarya</taxon>
        <taxon>Ascomycota</taxon>
        <taxon>Pezizomycotina</taxon>
        <taxon>Sordariomycetes</taxon>
        <taxon>Hypocreomycetidae</taxon>
        <taxon>Hypocreales</taxon>
        <taxon>Ophiocordycipitaceae</taxon>
        <taxon>Hirsutella</taxon>
    </lineage>
</organism>
<evidence type="ECO:0000313" key="2">
    <source>
        <dbReference type="EMBL" id="KJZ71549.1"/>
    </source>
</evidence>